<keyword evidence="3 4" id="KW-0274">FAD</keyword>
<dbReference type="PANTHER" id="PTHR42707:SF2">
    <property type="entry name" value="ACD11 DEHYDROGENASE"/>
    <property type="match status" value="1"/>
</dbReference>
<sequence>MKPSSADDGFFQEPPVLFNQFEDDVSFGRCFRLFLPAHVRAASSAEVATLGQQVLADDVFAWVSDAEHNEPYVRGEGRDVFGRPSSELVTAEGWRKLRDFGIANGIVACGYDTPYGAYSRPLQFLRTHLWVASCANTGCPGAMQDGAASLLQRHLKSTRLSTHQRQAMDDALGRLTSRDPAKAWTSGQWMTERAGGSDLSQTETMAVLVDDDDHDRVGPWSIRGFKWFASATDSDMAVLLARTPAGGLSAFFSPMRRHGGSGLNGVRISRLKNKFGTRSLPTAELVLDDMRGWLVGEEDQGVRAMGPVLALTRIHSAVAAVGYIGRGLAVARAYARVRHVSGQDNDGQPRTRLAEKPLHMRTLARMTAEYHGLMLLSFFASYVLGLAEHPQASASGPGPLAALTPEPGLAEPLLRVLTQLTKAYVCKASVPLMFACMESLGGIGYLSTDDPGQLNLGRIFRDLCVGPIWEGTTDVLCADFVRALRRPGSGSRSLAALDQVVARAAESADDWRPVQRWDLVRARILDGSQADATSQARELVWDVADILVSLLLHVDVGSDGDPVAADILRRFLELKKWLPPRPRGTWREELARDSAIVYGVSRRSSKL</sequence>
<dbReference type="Gene3D" id="2.40.110.20">
    <property type="match status" value="1"/>
</dbReference>
<keyword evidence="4" id="KW-0560">Oxidoreductase</keyword>
<keyword evidence="8" id="KW-1185">Reference proteome</keyword>
<dbReference type="AlphaFoldDB" id="A0A2A9PNX6"/>
<evidence type="ECO:0000259" key="6">
    <source>
        <dbReference type="Pfam" id="PF02770"/>
    </source>
</evidence>
<dbReference type="InterPro" id="IPR009100">
    <property type="entry name" value="AcylCoA_DH/oxidase_NM_dom_sf"/>
</dbReference>
<dbReference type="GO" id="GO:0003995">
    <property type="term" value="F:acyl-CoA dehydrogenase activity"/>
    <property type="evidence" value="ECO:0007669"/>
    <property type="project" value="TreeGrafter"/>
</dbReference>
<dbReference type="SUPFAM" id="SSF47203">
    <property type="entry name" value="Acyl-CoA dehydrogenase C-terminal domain-like"/>
    <property type="match status" value="1"/>
</dbReference>
<evidence type="ECO:0008006" key="9">
    <source>
        <dbReference type="Google" id="ProtNLM"/>
    </source>
</evidence>
<evidence type="ECO:0000256" key="1">
    <source>
        <dbReference type="ARBA" id="ARBA00009347"/>
    </source>
</evidence>
<comment type="cofactor">
    <cofactor evidence="4">
        <name>FAD</name>
        <dbReference type="ChEBI" id="CHEBI:57692"/>
    </cofactor>
</comment>
<keyword evidence="2 4" id="KW-0285">Flavoprotein</keyword>
<evidence type="ECO:0000256" key="2">
    <source>
        <dbReference type="ARBA" id="ARBA00022630"/>
    </source>
</evidence>
<dbReference type="Gene3D" id="1.20.140.10">
    <property type="entry name" value="Butyryl-CoA Dehydrogenase, subunit A, domain 3"/>
    <property type="match status" value="1"/>
</dbReference>
<feature type="domain" description="Acyl-CoA oxidase/dehydrogenase middle" evidence="6">
    <location>
        <begin position="188"/>
        <end position="290"/>
    </location>
</feature>
<evidence type="ECO:0000313" key="7">
    <source>
        <dbReference type="EMBL" id="PFH62603.1"/>
    </source>
</evidence>
<dbReference type="EMBL" id="LAZP02000023">
    <property type="protein sequence ID" value="PFH62603.1"/>
    <property type="molecule type" value="Genomic_DNA"/>
</dbReference>
<dbReference type="Pfam" id="PF00441">
    <property type="entry name" value="Acyl-CoA_dh_1"/>
    <property type="match status" value="1"/>
</dbReference>
<proteinExistence type="inferred from homology"/>
<dbReference type="Proteomes" id="UP000037136">
    <property type="component" value="Unassembled WGS sequence"/>
</dbReference>
<organism evidence="7 8">
    <name type="scientific">Ophiocordyceps unilateralis</name>
    <name type="common">Zombie-ant fungus</name>
    <name type="synonym">Torrubia unilateralis</name>
    <dbReference type="NCBI Taxonomy" id="268505"/>
    <lineage>
        <taxon>Eukaryota</taxon>
        <taxon>Fungi</taxon>
        <taxon>Dikarya</taxon>
        <taxon>Ascomycota</taxon>
        <taxon>Pezizomycotina</taxon>
        <taxon>Sordariomycetes</taxon>
        <taxon>Hypocreomycetidae</taxon>
        <taxon>Hypocreales</taxon>
        <taxon>Ophiocordycipitaceae</taxon>
        <taxon>Ophiocordyceps</taxon>
    </lineage>
</organism>
<evidence type="ECO:0000256" key="3">
    <source>
        <dbReference type="ARBA" id="ARBA00022827"/>
    </source>
</evidence>
<evidence type="ECO:0000259" key="5">
    <source>
        <dbReference type="Pfam" id="PF00441"/>
    </source>
</evidence>
<gene>
    <name evidence="7" type="ORF">XA68_12855</name>
</gene>
<evidence type="ECO:0000313" key="8">
    <source>
        <dbReference type="Proteomes" id="UP000037136"/>
    </source>
</evidence>
<feature type="domain" description="Acyl-CoA dehydrogenase/oxidase C-terminal" evidence="5">
    <location>
        <begin position="300"/>
        <end position="483"/>
    </location>
</feature>
<comment type="similarity">
    <text evidence="1 4">Belongs to the acyl-CoA dehydrogenase family.</text>
</comment>
<dbReference type="InterPro" id="IPR052904">
    <property type="entry name" value="Acyl-CoA_dehydrogenase-like"/>
</dbReference>
<comment type="caution">
    <text evidence="7">The sequence shown here is derived from an EMBL/GenBank/DDBJ whole genome shotgun (WGS) entry which is preliminary data.</text>
</comment>
<dbReference type="PANTHER" id="PTHR42707">
    <property type="entry name" value="ACYL-COA DEHYDROGENASE"/>
    <property type="match status" value="1"/>
</dbReference>
<evidence type="ECO:0000256" key="4">
    <source>
        <dbReference type="RuleBase" id="RU362125"/>
    </source>
</evidence>
<dbReference type="STRING" id="268505.A0A2A9PNX6"/>
<dbReference type="InterPro" id="IPR006091">
    <property type="entry name" value="Acyl-CoA_Oxase/DH_mid-dom"/>
</dbReference>
<reference evidence="7 8" key="2">
    <citation type="journal article" date="2017" name="Sci. Rep.">
        <title>Ant-infecting Ophiocordyceps genomes reveal a high diversity of potential behavioral manipulation genes and a possible major role for enterotoxins.</title>
        <authorList>
            <person name="de Bekker C."/>
            <person name="Ohm R.A."/>
            <person name="Evans H.C."/>
            <person name="Brachmann A."/>
            <person name="Hughes D.P."/>
        </authorList>
    </citation>
    <scope>NUCLEOTIDE SEQUENCE [LARGE SCALE GENOMIC DNA]</scope>
    <source>
        <strain evidence="7 8">SC16a</strain>
    </source>
</reference>
<protein>
    <recommendedName>
        <fullName evidence="9">Acyl-CoA dehydrogenase/oxidase C-terminal domain-containing protein</fullName>
    </recommendedName>
</protein>
<accession>A0A2A9PNX6</accession>
<dbReference type="SUPFAM" id="SSF56645">
    <property type="entry name" value="Acyl-CoA dehydrogenase NM domain-like"/>
    <property type="match status" value="1"/>
</dbReference>
<dbReference type="OrthoDB" id="10251155at2759"/>
<reference evidence="7 8" key="1">
    <citation type="journal article" date="2015" name="BMC Genomics">
        <title>Gene expression during zombie ant biting behavior reflects the complexity underlying fungal parasitic behavioral manipulation.</title>
        <authorList>
            <person name="de Bekker C."/>
            <person name="Ohm R.A."/>
            <person name="Loreto R.G."/>
            <person name="Sebastian A."/>
            <person name="Albert I."/>
            <person name="Merrow M."/>
            <person name="Brachmann A."/>
            <person name="Hughes D.P."/>
        </authorList>
    </citation>
    <scope>NUCLEOTIDE SEQUENCE [LARGE SCALE GENOMIC DNA]</scope>
    <source>
        <strain evidence="7 8">SC16a</strain>
    </source>
</reference>
<name>A0A2A9PNX6_OPHUN</name>
<dbReference type="InterPro" id="IPR009075">
    <property type="entry name" value="AcylCo_DH/oxidase_C"/>
</dbReference>
<dbReference type="InterPro" id="IPR036250">
    <property type="entry name" value="AcylCo_DH-like_C"/>
</dbReference>
<dbReference type="Pfam" id="PF02770">
    <property type="entry name" value="Acyl-CoA_dh_M"/>
    <property type="match status" value="1"/>
</dbReference>